<dbReference type="Proteomes" id="UP000799767">
    <property type="component" value="Unassembled WGS sequence"/>
</dbReference>
<dbReference type="PANTHER" id="PTHR42085">
    <property type="entry name" value="F-BOX DOMAIN-CONTAINING PROTEIN"/>
    <property type="match status" value="1"/>
</dbReference>
<dbReference type="GeneID" id="54478351"/>
<accession>A0A6A6PRM3</accession>
<dbReference type="InterPro" id="IPR038883">
    <property type="entry name" value="AN11006-like"/>
</dbReference>
<dbReference type="PANTHER" id="PTHR42085:SF2">
    <property type="entry name" value="F-BOX DOMAIN-CONTAINING PROTEIN"/>
    <property type="match status" value="1"/>
</dbReference>
<protein>
    <recommendedName>
        <fullName evidence="3">F-box domain-containing protein</fullName>
    </recommendedName>
</protein>
<proteinExistence type="predicted"/>
<dbReference type="EMBL" id="MU001637">
    <property type="protein sequence ID" value="KAF2481867.1"/>
    <property type="molecule type" value="Genomic_DNA"/>
</dbReference>
<name>A0A6A6PRM3_9PEZI</name>
<keyword evidence="2" id="KW-1185">Reference proteome</keyword>
<gene>
    <name evidence="1" type="ORF">BDY17DRAFT_325378</name>
</gene>
<dbReference type="RefSeq" id="XP_033588437.1">
    <property type="nucleotide sequence ID" value="XM_033737349.1"/>
</dbReference>
<dbReference type="OrthoDB" id="3650371at2759"/>
<sequence>MATSEPSTAVGFFDLPPEIRNMVYHLALPEEKLVGLPRYKFYDPLERPKGAAKPFLSLRRVNRQFRDEITPMLYDHLAFEFYDARNFKRWINYPWGLKQHVKNITFDIYALAQIRSVLHEFKTTAISLQTITFVMHTWNHEAIRPFTVYAAAFVPFLRAVRKADKTGLSNQALVDLIAIQPLRQSGSYTPLPKFDEEAEKTFRKYEADVKAEMIRLLG</sequence>
<evidence type="ECO:0008006" key="3">
    <source>
        <dbReference type="Google" id="ProtNLM"/>
    </source>
</evidence>
<dbReference type="AlphaFoldDB" id="A0A6A6PRM3"/>
<organism evidence="1 2">
    <name type="scientific">Neohortaea acidophila</name>
    <dbReference type="NCBI Taxonomy" id="245834"/>
    <lineage>
        <taxon>Eukaryota</taxon>
        <taxon>Fungi</taxon>
        <taxon>Dikarya</taxon>
        <taxon>Ascomycota</taxon>
        <taxon>Pezizomycotina</taxon>
        <taxon>Dothideomycetes</taxon>
        <taxon>Dothideomycetidae</taxon>
        <taxon>Mycosphaerellales</taxon>
        <taxon>Teratosphaeriaceae</taxon>
        <taxon>Neohortaea</taxon>
    </lineage>
</organism>
<reference evidence="1" key="1">
    <citation type="journal article" date="2020" name="Stud. Mycol.">
        <title>101 Dothideomycetes genomes: a test case for predicting lifestyles and emergence of pathogens.</title>
        <authorList>
            <person name="Haridas S."/>
            <person name="Albert R."/>
            <person name="Binder M."/>
            <person name="Bloem J."/>
            <person name="Labutti K."/>
            <person name="Salamov A."/>
            <person name="Andreopoulos B."/>
            <person name="Baker S."/>
            <person name="Barry K."/>
            <person name="Bills G."/>
            <person name="Bluhm B."/>
            <person name="Cannon C."/>
            <person name="Castanera R."/>
            <person name="Culley D."/>
            <person name="Daum C."/>
            <person name="Ezra D."/>
            <person name="Gonzalez J."/>
            <person name="Henrissat B."/>
            <person name="Kuo A."/>
            <person name="Liang C."/>
            <person name="Lipzen A."/>
            <person name="Lutzoni F."/>
            <person name="Magnuson J."/>
            <person name="Mondo S."/>
            <person name="Nolan M."/>
            <person name="Ohm R."/>
            <person name="Pangilinan J."/>
            <person name="Park H.-J."/>
            <person name="Ramirez L."/>
            <person name="Alfaro M."/>
            <person name="Sun H."/>
            <person name="Tritt A."/>
            <person name="Yoshinaga Y."/>
            <person name="Zwiers L.-H."/>
            <person name="Turgeon B."/>
            <person name="Goodwin S."/>
            <person name="Spatafora J."/>
            <person name="Crous P."/>
            <person name="Grigoriev I."/>
        </authorList>
    </citation>
    <scope>NUCLEOTIDE SEQUENCE</scope>
    <source>
        <strain evidence="1">CBS 113389</strain>
    </source>
</reference>
<evidence type="ECO:0000313" key="2">
    <source>
        <dbReference type="Proteomes" id="UP000799767"/>
    </source>
</evidence>
<evidence type="ECO:0000313" key="1">
    <source>
        <dbReference type="EMBL" id="KAF2481867.1"/>
    </source>
</evidence>